<evidence type="ECO:0000313" key="1">
    <source>
        <dbReference type="EMBL" id="CAB9521099.1"/>
    </source>
</evidence>
<gene>
    <name evidence="1" type="ORF">SEMRO_1164_G248030.1</name>
</gene>
<keyword evidence="2" id="KW-1185">Reference proteome</keyword>
<sequence>MTFDSFMIAVKVHGDDLDEFADNQKSPANVVANYQDALMGEIDNVTDTFGVKIAILGKYLLHTYGAQGVPDDWTDVEKADWLAFYEKEVEFMRRTRLFDIQV</sequence>
<protein>
    <submittedName>
        <fullName evidence="1">Uncharacterized protein</fullName>
    </submittedName>
</protein>
<accession>A0A9N8EL71</accession>
<dbReference type="EMBL" id="CAICTM010001162">
    <property type="protein sequence ID" value="CAB9521099.1"/>
    <property type="molecule type" value="Genomic_DNA"/>
</dbReference>
<comment type="caution">
    <text evidence="1">The sequence shown here is derived from an EMBL/GenBank/DDBJ whole genome shotgun (WGS) entry which is preliminary data.</text>
</comment>
<proteinExistence type="predicted"/>
<organism evidence="1 2">
    <name type="scientific">Seminavis robusta</name>
    <dbReference type="NCBI Taxonomy" id="568900"/>
    <lineage>
        <taxon>Eukaryota</taxon>
        <taxon>Sar</taxon>
        <taxon>Stramenopiles</taxon>
        <taxon>Ochrophyta</taxon>
        <taxon>Bacillariophyta</taxon>
        <taxon>Bacillariophyceae</taxon>
        <taxon>Bacillariophycidae</taxon>
        <taxon>Naviculales</taxon>
        <taxon>Naviculaceae</taxon>
        <taxon>Seminavis</taxon>
    </lineage>
</organism>
<dbReference type="Proteomes" id="UP001153069">
    <property type="component" value="Unassembled WGS sequence"/>
</dbReference>
<name>A0A9N8EL71_9STRA</name>
<dbReference type="AlphaFoldDB" id="A0A9N8EL71"/>
<evidence type="ECO:0000313" key="2">
    <source>
        <dbReference type="Proteomes" id="UP001153069"/>
    </source>
</evidence>
<reference evidence="1" key="1">
    <citation type="submission" date="2020-06" db="EMBL/GenBank/DDBJ databases">
        <authorList>
            <consortium name="Plant Systems Biology data submission"/>
        </authorList>
    </citation>
    <scope>NUCLEOTIDE SEQUENCE</scope>
    <source>
        <strain evidence="1">D6</strain>
    </source>
</reference>